<dbReference type="GO" id="GO:0061630">
    <property type="term" value="F:ubiquitin protein ligase activity"/>
    <property type="evidence" value="ECO:0007669"/>
    <property type="project" value="InterPro"/>
</dbReference>
<keyword evidence="9" id="KW-1185">Reference proteome</keyword>
<dbReference type="InterPro" id="IPR001841">
    <property type="entry name" value="Znf_RING"/>
</dbReference>
<evidence type="ECO:0000256" key="2">
    <source>
        <dbReference type="ARBA" id="ARBA00022618"/>
    </source>
</evidence>
<dbReference type="GO" id="GO:0097602">
    <property type="term" value="F:cullin family protein binding"/>
    <property type="evidence" value="ECO:0007669"/>
    <property type="project" value="InterPro"/>
</dbReference>
<keyword evidence="4" id="KW-0479">Metal-binding</keyword>
<reference evidence="8 9" key="1">
    <citation type="submission" date="2018-05" db="EMBL/GenBank/DDBJ databases">
        <title>Draft genome sequence of Scytalidium lignicola DSM 105466, a ubiquitous saprotrophic fungus.</title>
        <authorList>
            <person name="Buettner E."/>
            <person name="Gebauer A.M."/>
            <person name="Hofrichter M."/>
            <person name="Liers C."/>
            <person name="Kellner H."/>
        </authorList>
    </citation>
    <scope>NUCLEOTIDE SEQUENCE [LARGE SCALE GENOMIC DNA]</scope>
    <source>
        <strain evidence="8 9">DSM 105466</strain>
    </source>
</reference>
<keyword evidence="3" id="KW-0131">Cell cycle</keyword>
<gene>
    <name evidence="8" type="ORF">B7463_g10913</name>
</gene>
<name>A0A3E2GXF2_SCYLI</name>
<organism evidence="8 9">
    <name type="scientific">Scytalidium lignicola</name>
    <name type="common">Hyphomycete</name>
    <dbReference type="NCBI Taxonomy" id="5539"/>
    <lineage>
        <taxon>Eukaryota</taxon>
        <taxon>Fungi</taxon>
        <taxon>Dikarya</taxon>
        <taxon>Ascomycota</taxon>
        <taxon>Pezizomycotina</taxon>
        <taxon>Leotiomycetes</taxon>
        <taxon>Leotiomycetes incertae sedis</taxon>
        <taxon>Scytalidium</taxon>
    </lineage>
</organism>
<protein>
    <recommendedName>
        <fullName evidence="1">Anaphase-promoting complex subunit 11</fullName>
    </recommendedName>
</protein>
<comment type="caution">
    <text evidence="8">The sequence shown here is derived from an EMBL/GenBank/DDBJ whole genome shotgun (WGS) entry which is preliminary data.</text>
</comment>
<dbReference type="EMBL" id="NCSJ02000334">
    <property type="protein sequence ID" value="RFU25433.1"/>
    <property type="molecule type" value="Genomic_DNA"/>
</dbReference>
<dbReference type="STRING" id="5539.A0A3E2GXF2"/>
<dbReference type="Pfam" id="PF04434">
    <property type="entry name" value="SWIM"/>
    <property type="match status" value="1"/>
</dbReference>
<evidence type="ECO:0000256" key="1">
    <source>
        <dbReference type="ARBA" id="ARBA00013928"/>
    </source>
</evidence>
<dbReference type="InterPro" id="IPR013083">
    <property type="entry name" value="Znf_RING/FYVE/PHD"/>
</dbReference>
<feature type="region of interest" description="Disordered" evidence="5">
    <location>
        <begin position="1"/>
        <end position="69"/>
    </location>
</feature>
<feature type="domain" description="RING-type" evidence="6">
    <location>
        <begin position="269"/>
        <end position="317"/>
    </location>
</feature>
<feature type="compositionally biased region" description="Low complexity" evidence="5">
    <location>
        <begin position="111"/>
        <end position="123"/>
    </location>
</feature>
<dbReference type="PROSITE" id="PS50966">
    <property type="entry name" value="ZF_SWIM"/>
    <property type="match status" value="1"/>
</dbReference>
<dbReference type="GO" id="GO:0005680">
    <property type="term" value="C:anaphase-promoting complex"/>
    <property type="evidence" value="ECO:0007669"/>
    <property type="project" value="InterPro"/>
</dbReference>
<dbReference type="Pfam" id="PF12861">
    <property type="entry name" value="zf-ANAPC11"/>
    <property type="match status" value="1"/>
</dbReference>
<dbReference type="InterPro" id="IPR024991">
    <property type="entry name" value="RING-H2_APC11"/>
</dbReference>
<dbReference type="Gene3D" id="3.30.40.10">
    <property type="entry name" value="Zinc/RING finger domain, C3HC4 (zinc finger)"/>
    <property type="match status" value="1"/>
</dbReference>
<dbReference type="PANTHER" id="PTHR21540:SF0">
    <property type="entry name" value="PHD FAMILY PROTEIN"/>
    <property type="match status" value="1"/>
</dbReference>
<evidence type="ECO:0000259" key="7">
    <source>
        <dbReference type="PROSITE" id="PS50966"/>
    </source>
</evidence>
<dbReference type="Proteomes" id="UP000258309">
    <property type="component" value="Unassembled WGS sequence"/>
</dbReference>
<feature type="domain" description="SWIM-type" evidence="7">
    <location>
        <begin position="184"/>
        <end position="216"/>
    </location>
</feature>
<feature type="compositionally biased region" description="Polar residues" evidence="5">
    <location>
        <begin position="7"/>
        <end position="18"/>
    </location>
</feature>
<dbReference type="AlphaFoldDB" id="A0A3E2GXF2"/>
<feature type="non-terminal residue" evidence="8">
    <location>
        <position position="1"/>
    </location>
</feature>
<feature type="non-terminal residue" evidence="8">
    <location>
        <position position="396"/>
    </location>
</feature>
<evidence type="ECO:0000256" key="4">
    <source>
        <dbReference type="PROSITE-ProRule" id="PRU00175"/>
    </source>
</evidence>
<dbReference type="GO" id="GO:0008270">
    <property type="term" value="F:zinc ion binding"/>
    <property type="evidence" value="ECO:0007669"/>
    <property type="project" value="UniProtKB-KW"/>
</dbReference>
<keyword evidence="4" id="KW-0862">Zinc</keyword>
<dbReference type="CDD" id="cd16494">
    <property type="entry name" value="RING-CH-C4HC3_ZSWM2"/>
    <property type="match status" value="1"/>
</dbReference>
<accession>A0A3E2GXF2</accession>
<dbReference type="PROSITE" id="PS50089">
    <property type="entry name" value="ZF_RING_2"/>
    <property type="match status" value="1"/>
</dbReference>
<keyword evidence="4" id="KW-0863">Zinc-finger</keyword>
<evidence type="ECO:0000259" key="6">
    <source>
        <dbReference type="PROSITE" id="PS50089"/>
    </source>
</evidence>
<dbReference type="InterPro" id="IPR007527">
    <property type="entry name" value="Znf_SWIM"/>
</dbReference>
<dbReference type="OrthoDB" id="2122982at2759"/>
<evidence type="ECO:0000256" key="3">
    <source>
        <dbReference type="ARBA" id="ARBA00022776"/>
    </source>
</evidence>
<proteinExistence type="predicted"/>
<dbReference type="OMA" id="CKHIVYV"/>
<evidence type="ECO:0000313" key="9">
    <source>
        <dbReference type="Proteomes" id="UP000258309"/>
    </source>
</evidence>
<sequence length="396" mass="44216">MGVLESPSANASLQSPQSFAPLLPPGNPVNPEHGAGSHYRPNPNTPSLSGVSFIPPIGNPLPVGNPSRSRKRRIDYVDLTHEEPEDEVAAAAANAALAGITTPKRKRTKKTNSSPSNISPSKSVKAEEKRLRRYRTHAPSSYTERLHRVRTQRMFLIDRNRTQHESGEYENEVFDIAGSTGNIYQVTISKVPDCTCPDSEKGNQCKHIIYILVNVLKVKEPLSYQLAFLSTELATIFAEAPVTPQSLSSDEAAENKEDGATRKPIEGDCPICMMDLEPNMADAIVWCKGACGNNVHKHCFQQWAKTKSGDVKCVYCRTPWVVDKNDKNDIKSIARSGDGYVNEEGYVNIAAELGISDVRDTSTYHQPRSRSYRRSYWRDYYDHDDYNDYDEDGNYL</sequence>
<dbReference type="PANTHER" id="PTHR21540">
    <property type="entry name" value="RING FINGER AND SWIM DOMAIN-CONTAINING PROTEIN 2"/>
    <property type="match status" value="1"/>
</dbReference>
<keyword evidence="3" id="KW-0498">Mitosis</keyword>
<dbReference type="GO" id="GO:0051301">
    <property type="term" value="P:cell division"/>
    <property type="evidence" value="ECO:0007669"/>
    <property type="project" value="UniProtKB-KW"/>
</dbReference>
<feature type="region of interest" description="Disordered" evidence="5">
    <location>
        <begin position="99"/>
        <end position="133"/>
    </location>
</feature>
<keyword evidence="2" id="KW-0132">Cell division</keyword>
<dbReference type="InterPro" id="IPR039903">
    <property type="entry name" value="Zswim2"/>
</dbReference>
<evidence type="ECO:0000313" key="8">
    <source>
        <dbReference type="EMBL" id="RFU25433.1"/>
    </source>
</evidence>
<evidence type="ECO:0000256" key="5">
    <source>
        <dbReference type="SAM" id="MobiDB-lite"/>
    </source>
</evidence>
<dbReference type="SUPFAM" id="SSF57850">
    <property type="entry name" value="RING/U-box"/>
    <property type="match status" value="1"/>
</dbReference>
<dbReference type="GO" id="GO:0031145">
    <property type="term" value="P:anaphase-promoting complex-dependent catabolic process"/>
    <property type="evidence" value="ECO:0007669"/>
    <property type="project" value="InterPro"/>
</dbReference>